<organism evidence="3 4">
    <name type="scientific">Streptomyces coffeae</name>
    <dbReference type="NCBI Taxonomy" id="621382"/>
    <lineage>
        <taxon>Bacteria</taxon>
        <taxon>Bacillati</taxon>
        <taxon>Actinomycetota</taxon>
        <taxon>Actinomycetes</taxon>
        <taxon>Kitasatosporales</taxon>
        <taxon>Streptomycetaceae</taxon>
        <taxon>Streptomyces</taxon>
    </lineage>
</organism>
<dbReference type="InterPro" id="IPR039261">
    <property type="entry name" value="FNR_nucleotide-bd"/>
</dbReference>
<keyword evidence="1" id="KW-0285">Flavoprotein</keyword>
<accession>A0ABS1NMX3</accession>
<dbReference type="Gene3D" id="3.40.50.80">
    <property type="entry name" value="Nucleotide-binding domain of ferredoxin-NADP reductase (FNR) module"/>
    <property type="match status" value="1"/>
</dbReference>
<sequence length="129" mass="13895">MATGAELAPALCYFGCDAPDTDFLHAGELRTAERAGAVSPRPVFSETPVDGPRFVQDRIAAEGEEVWRLLTAGATVHVCGDGGRMAPGVRAAFRALYTRHTPGAAEDEALDWWRELTVLGRYVEDVYAG</sequence>
<evidence type="ECO:0000313" key="4">
    <source>
        <dbReference type="Proteomes" id="UP000634229"/>
    </source>
</evidence>
<name>A0ABS1NMX3_9ACTN</name>
<dbReference type="EC" id="1.6.2.4" evidence="2"/>
<comment type="caution">
    <text evidence="3">The sequence shown here is derived from an EMBL/GenBank/DDBJ whole genome shotgun (WGS) entry which is preliminary data.</text>
</comment>
<evidence type="ECO:0000313" key="3">
    <source>
        <dbReference type="EMBL" id="MBL1101096.1"/>
    </source>
</evidence>
<dbReference type="EMBL" id="JAERRF010000025">
    <property type="protein sequence ID" value="MBL1101096.1"/>
    <property type="molecule type" value="Genomic_DNA"/>
</dbReference>
<reference evidence="3 4" key="1">
    <citation type="submission" date="2021-01" db="EMBL/GenBank/DDBJ databases">
        <title>WGS of actinomycetes isolated from Thailand.</title>
        <authorList>
            <person name="Thawai C."/>
        </authorList>
    </citation>
    <scope>NUCLEOTIDE SEQUENCE [LARGE SCALE GENOMIC DNA]</scope>
    <source>
        <strain evidence="3 4">CA1R205</strain>
    </source>
</reference>
<evidence type="ECO:0000256" key="2">
    <source>
        <dbReference type="ARBA" id="ARBA00023797"/>
    </source>
</evidence>
<dbReference type="Proteomes" id="UP000634229">
    <property type="component" value="Unassembled WGS sequence"/>
</dbReference>
<protein>
    <recommendedName>
        <fullName evidence="2">NADPH--hemoprotein reductase</fullName>
        <ecNumber evidence="2">1.6.2.4</ecNumber>
    </recommendedName>
</protein>
<gene>
    <name evidence="3" type="ORF">JK363_31430</name>
</gene>
<keyword evidence="4" id="KW-1185">Reference proteome</keyword>
<dbReference type="PANTHER" id="PTHR19384">
    <property type="entry name" value="NITRIC OXIDE SYNTHASE-RELATED"/>
    <property type="match status" value="1"/>
</dbReference>
<evidence type="ECO:0000256" key="1">
    <source>
        <dbReference type="ARBA" id="ARBA00022630"/>
    </source>
</evidence>
<dbReference type="PANTHER" id="PTHR19384:SF17">
    <property type="entry name" value="NADPH--CYTOCHROME P450 REDUCTASE"/>
    <property type="match status" value="1"/>
</dbReference>
<dbReference type="SUPFAM" id="SSF52343">
    <property type="entry name" value="Ferredoxin reductase-like, C-terminal NADP-linked domain"/>
    <property type="match status" value="1"/>
</dbReference>
<proteinExistence type="predicted"/>